<keyword evidence="2" id="KW-1185">Reference proteome</keyword>
<dbReference type="InterPro" id="IPR058870">
    <property type="entry name" value="YuzC"/>
</dbReference>
<sequence length="129" mass="14807">MYRYHPFYPPIQRPVSSRTMRYPYPVQVPHRDFPPVDPNIFMNSAKITLPIMEDGILLMKKISTDVQFATHIMDAAQQSDNQKVKKLVNSIGMTTEPSLNFNPDGFSIHFTESDGSADCCKVDLSVRWR</sequence>
<dbReference type="PATRIC" id="fig|1150625.3.peg.2649"/>
<evidence type="ECO:0008006" key="3">
    <source>
        <dbReference type="Google" id="ProtNLM"/>
    </source>
</evidence>
<dbReference type="OrthoDB" id="2615349at2"/>
<accession>A0A147K688</accession>
<dbReference type="Pfam" id="PF26344">
    <property type="entry name" value="YuzC"/>
    <property type="match status" value="1"/>
</dbReference>
<dbReference type="Proteomes" id="UP000074108">
    <property type="component" value="Unassembled WGS sequence"/>
</dbReference>
<gene>
    <name evidence="1" type="ORF">Q75_12600</name>
</gene>
<evidence type="ECO:0000313" key="1">
    <source>
        <dbReference type="EMBL" id="KUP05356.1"/>
    </source>
</evidence>
<protein>
    <recommendedName>
        <fullName evidence="3">Inner spore coat protein</fullName>
    </recommendedName>
</protein>
<comment type="caution">
    <text evidence="1">The sequence shown here is derived from an EMBL/GenBank/DDBJ whole genome shotgun (WGS) entry which is preliminary data.</text>
</comment>
<dbReference type="RefSeq" id="WP_059351558.1">
    <property type="nucleotide sequence ID" value="NZ_LDYG01000039.1"/>
</dbReference>
<dbReference type="STRING" id="1150625.Q75_12600"/>
<name>A0A147K688_9BACI</name>
<proteinExistence type="predicted"/>
<reference evidence="1 2" key="1">
    <citation type="journal article" date="2016" name="Front. Microbiol.">
        <title>Microevolution Analysis of Bacillus coahuilensis Unveils Differences in Phosphorus Acquisition Strategies and Their Regulation.</title>
        <authorList>
            <person name="Gomez-Lunar Z."/>
            <person name="Hernandez-Gonzalez I."/>
            <person name="Rodriguez-Torres M.D."/>
            <person name="Souza V."/>
            <person name="Olmedo-Alvarez G."/>
        </authorList>
    </citation>
    <scope>NUCLEOTIDE SEQUENCE [LARGE SCALE GENOMIC DNA]</scope>
    <source>
        <strain evidence="2">p1.1.43</strain>
    </source>
</reference>
<evidence type="ECO:0000313" key="2">
    <source>
        <dbReference type="Proteomes" id="UP000074108"/>
    </source>
</evidence>
<dbReference type="AlphaFoldDB" id="A0A147K688"/>
<dbReference type="EMBL" id="LDYG01000039">
    <property type="protein sequence ID" value="KUP05356.1"/>
    <property type="molecule type" value="Genomic_DNA"/>
</dbReference>
<organism evidence="1 2">
    <name type="scientific">Bacillus coahuilensis p1.1.43</name>
    <dbReference type="NCBI Taxonomy" id="1150625"/>
    <lineage>
        <taxon>Bacteria</taxon>
        <taxon>Bacillati</taxon>
        <taxon>Bacillota</taxon>
        <taxon>Bacilli</taxon>
        <taxon>Bacillales</taxon>
        <taxon>Bacillaceae</taxon>
        <taxon>Bacillus</taxon>
    </lineage>
</organism>